<dbReference type="CDD" id="cd22343">
    <property type="entry name" value="PDDEXK_lambda_exonuclease-like"/>
    <property type="match status" value="1"/>
</dbReference>
<dbReference type="Gene3D" id="3.90.320.10">
    <property type="match status" value="1"/>
</dbReference>
<evidence type="ECO:0000313" key="3">
    <source>
        <dbReference type="EMBL" id="ABZ06063.1"/>
    </source>
</evidence>
<evidence type="ECO:0000256" key="1">
    <source>
        <dbReference type="SAM" id="MobiDB-lite"/>
    </source>
</evidence>
<name>B3T0F4_9ZZZZ</name>
<reference evidence="3" key="1">
    <citation type="journal article" date="2008" name="ISME J.">
        <title>Genomic patterns of recombination, clonal divergence and environment in marine microbial populations.</title>
        <authorList>
            <person name="Konstantinidis K.T."/>
            <person name="Delong E.F."/>
        </authorList>
    </citation>
    <scope>NUCLEOTIDE SEQUENCE</scope>
</reference>
<dbReference type="PANTHER" id="PTHR46609">
    <property type="entry name" value="EXONUCLEASE, PHAGE-TYPE/RECB, C-TERMINAL DOMAIN-CONTAINING PROTEIN"/>
    <property type="match status" value="1"/>
</dbReference>
<dbReference type="InterPro" id="IPR011604">
    <property type="entry name" value="PDDEXK-like_dom_sf"/>
</dbReference>
<feature type="region of interest" description="Disordered" evidence="1">
    <location>
        <begin position="199"/>
        <end position="246"/>
    </location>
</feature>
<dbReference type="NCBIfam" id="TIGR03033">
    <property type="entry name" value="phage_rel_nuc"/>
    <property type="match status" value="1"/>
</dbReference>
<gene>
    <name evidence="3" type="ORF">ALOHA_HF4000005H07ctg2g7</name>
</gene>
<feature type="domain" description="YqaJ viral recombinase" evidence="2">
    <location>
        <begin position="17"/>
        <end position="148"/>
    </location>
</feature>
<dbReference type="PANTHER" id="PTHR46609:SF6">
    <property type="entry name" value="EXONUCLEASE, PHAGE-TYPE_RECB, C-TERMINAL DOMAIN-CONTAINING PROTEIN-RELATED"/>
    <property type="match status" value="1"/>
</dbReference>
<sequence>MMDSNFVIVELQQGTKEWLEWRHKGIGASDASTVMGENRFKSAAELLQEKRQPAQGSFQNAAMALGTQLEPEARRRYIAKTGRDVRPVCVQSTQLDWLRASLDGLATNHDAVVEIKCGASVYRTASESRSVPSYYYGQIQHILAITGLDSLDFWCYWPDNPEILLPVRRDDDYIERLLYREHEFWNQVLGRDAVSGLTERQRTDLQETSSPTSAVPDSRSRYTEALRSSAEPSYLVSGDSTGQEIS</sequence>
<dbReference type="InterPro" id="IPR017482">
    <property type="entry name" value="Lambda-type_endonuclease"/>
</dbReference>
<dbReference type="EMBL" id="EU016565">
    <property type="protein sequence ID" value="ABZ06063.1"/>
    <property type="molecule type" value="Genomic_DNA"/>
</dbReference>
<dbReference type="InterPro" id="IPR051703">
    <property type="entry name" value="NF-kappa-B_Signaling_Reg"/>
</dbReference>
<organism evidence="3">
    <name type="scientific">uncultured marine microorganism HF4000_005H07</name>
    <dbReference type="NCBI Taxonomy" id="455506"/>
    <lineage>
        <taxon>unclassified sequences</taxon>
        <taxon>environmental samples</taxon>
    </lineage>
</organism>
<evidence type="ECO:0000259" key="2">
    <source>
        <dbReference type="Pfam" id="PF09588"/>
    </source>
</evidence>
<proteinExistence type="predicted"/>
<dbReference type="SUPFAM" id="SSF52980">
    <property type="entry name" value="Restriction endonuclease-like"/>
    <property type="match status" value="1"/>
</dbReference>
<accession>B3T0F4</accession>
<feature type="compositionally biased region" description="Polar residues" evidence="1">
    <location>
        <begin position="206"/>
        <end position="215"/>
    </location>
</feature>
<dbReference type="InterPro" id="IPR011335">
    <property type="entry name" value="Restrct_endonuc-II-like"/>
</dbReference>
<dbReference type="Pfam" id="PF09588">
    <property type="entry name" value="YqaJ"/>
    <property type="match status" value="1"/>
</dbReference>
<dbReference type="AlphaFoldDB" id="B3T0F4"/>
<protein>
    <recommendedName>
        <fullName evidence="2">YqaJ viral recombinase domain-containing protein</fullName>
    </recommendedName>
</protein>
<dbReference type="InterPro" id="IPR019080">
    <property type="entry name" value="YqaJ_viral_recombinase"/>
</dbReference>